<evidence type="ECO:0000313" key="2">
    <source>
        <dbReference type="EMBL" id="KAF7554084.1"/>
    </source>
</evidence>
<evidence type="ECO:0000313" key="3">
    <source>
        <dbReference type="Proteomes" id="UP000722485"/>
    </source>
</evidence>
<evidence type="ECO:0000256" key="1">
    <source>
        <dbReference type="SAM" id="SignalP"/>
    </source>
</evidence>
<proteinExistence type="predicted"/>
<dbReference type="OrthoDB" id="5025702at2759"/>
<dbReference type="AlphaFoldDB" id="A0A9P5HBD9"/>
<keyword evidence="3" id="KW-1185">Reference proteome</keyword>
<protein>
    <submittedName>
        <fullName evidence="2">Uncharacterized protein</fullName>
    </submittedName>
</protein>
<feature type="signal peptide" evidence="1">
    <location>
        <begin position="1"/>
        <end position="17"/>
    </location>
</feature>
<name>A0A9P5HBD9_9HYPO</name>
<accession>A0A9P5HBD9</accession>
<dbReference type="Proteomes" id="UP000722485">
    <property type="component" value="Unassembled WGS sequence"/>
</dbReference>
<feature type="chain" id="PRO_5040517116" evidence="1">
    <location>
        <begin position="18"/>
        <end position="163"/>
    </location>
</feature>
<reference evidence="2" key="1">
    <citation type="submission" date="2020-03" db="EMBL/GenBank/DDBJ databases">
        <title>Draft Genome Sequence of Cylindrodendrum hubeiense.</title>
        <authorList>
            <person name="Buettner E."/>
            <person name="Kellner H."/>
        </authorList>
    </citation>
    <scope>NUCLEOTIDE SEQUENCE</scope>
    <source>
        <strain evidence="2">IHI 201604</strain>
    </source>
</reference>
<sequence>MLLFQLFITTVAPLVMATSSASPSEQGVDIDDATPEGTRNIHMWTNDTHQKTMIKFLHVPNTYTLIDVKHVDHVGAFYTFKNGDTWLTLDNKRLFLTPDMDEPNVERGSEDTEDWPIMSPEELKEALANHPSYEDLDAMWQELQAKRRAVNTLERRSSCKIGP</sequence>
<dbReference type="EMBL" id="JAANBB010000037">
    <property type="protein sequence ID" value="KAF7554084.1"/>
    <property type="molecule type" value="Genomic_DNA"/>
</dbReference>
<keyword evidence="1" id="KW-0732">Signal</keyword>
<comment type="caution">
    <text evidence="2">The sequence shown here is derived from an EMBL/GenBank/DDBJ whole genome shotgun (WGS) entry which is preliminary data.</text>
</comment>
<gene>
    <name evidence="2" type="ORF">G7Z17_g3188</name>
</gene>
<organism evidence="2 3">
    <name type="scientific">Cylindrodendrum hubeiense</name>
    <dbReference type="NCBI Taxonomy" id="595255"/>
    <lineage>
        <taxon>Eukaryota</taxon>
        <taxon>Fungi</taxon>
        <taxon>Dikarya</taxon>
        <taxon>Ascomycota</taxon>
        <taxon>Pezizomycotina</taxon>
        <taxon>Sordariomycetes</taxon>
        <taxon>Hypocreomycetidae</taxon>
        <taxon>Hypocreales</taxon>
        <taxon>Nectriaceae</taxon>
        <taxon>Cylindrodendrum</taxon>
    </lineage>
</organism>